<name>A0AA40F6F8_9PEZI</name>
<dbReference type="EMBL" id="JAUKUD010000002">
    <property type="protein sequence ID" value="KAK0752064.1"/>
    <property type="molecule type" value="Genomic_DNA"/>
</dbReference>
<feature type="compositionally biased region" description="Basic and acidic residues" evidence="1">
    <location>
        <begin position="592"/>
        <end position="614"/>
    </location>
</feature>
<protein>
    <submittedName>
        <fullName evidence="3">Heterokaryon incompatibility protein-domain-containing protein</fullName>
    </submittedName>
</protein>
<gene>
    <name evidence="3" type="ORF">B0T18DRAFT_388094</name>
</gene>
<comment type="caution">
    <text evidence="3">The sequence shown here is derived from an EMBL/GenBank/DDBJ whole genome shotgun (WGS) entry which is preliminary data.</text>
</comment>
<dbReference type="Proteomes" id="UP001172155">
    <property type="component" value="Unassembled WGS sequence"/>
</dbReference>
<feature type="domain" description="Heterokaryon incompatibility" evidence="2">
    <location>
        <begin position="94"/>
        <end position="210"/>
    </location>
</feature>
<evidence type="ECO:0000259" key="2">
    <source>
        <dbReference type="Pfam" id="PF06985"/>
    </source>
</evidence>
<dbReference type="AlphaFoldDB" id="A0AA40F6F8"/>
<evidence type="ECO:0000256" key="1">
    <source>
        <dbReference type="SAM" id="MobiDB-lite"/>
    </source>
</evidence>
<dbReference type="PANTHER" id="PTHR33112:SF12">
    <property type="entry name" value="HETEROKARYON INCOMPATIBILITY DOMAIN-CONTAINING PROTEIN"/>
    <property type="match status" value="1"/>
</dbReference>
<accession>A0AA40F6F8</accession>
<keyword evidence="4" id="KW-1185">Reference proteome</keyword>
<reference evidence="3" key="1">
    <citation type="submission" date="2023-06" db="EMBL/GenBank/DDBJ databases">
        <title>Genome-scale phylogeny and comparative genomics of the fungal order Sordariales.</title>
        <authorList>
            <consortium name="Lawrence Berkeley National Laboratory"/>
            <person name="Hensen N."/>
            <person name="Bonometti L."/>
            <person name="Westerberg I."/>
            <person name="Brannstrom I.O."/>
            <person name="Guillou S."/>
            <person name="Cros-Aarteil S."/>
            <person name="Calhoun S."/>
            <person name="Haridas S."/>
            <person name="Kuo A."/>
            <person name="Mondo S."/>
            <person name="Pangilinan J."/>
            <person name="Riley R."/>
            <person name="LaButti K."/>
            <person name="Andreopoulos B."/>
            <person name="Lipzen A."/>
            <person name="Chen C."/>
            <person name="Yanf M."/>
            <person name="Daum C."/>
            <person name="Ng V."/>
            <person name="Clum A."/>
            <person name="Steindorff A."/>
            <person name="Ohm R."/>
            <person name="Martin F."/>
            <person name="Silar P."/>
            <person name="Natvig D."/>
            <person name="Lalanne C."/>
            <person name="Gautier V."/>
            <person name="Ament-velasquez S.L."/>
            <person name="Kruys A."/>
            <person name="Hutchinson M.I."/>
            <person name="Powell A.J."/>
            <person name="Barry K."/>
            <person name="Miller A.N."/>
            <person name="Grigoriev I.V."/>
            <person name="Debuchy R."/>
            <person name="Gladieux P."/>
            <person name="Thoren M.H."/>
            <person name="Johannesson H."/>
        </authorList>
    </citation>
    <scope>NUCLEOTIDE SEQUENCE</scope>
    <source>
        <strain evidence="3">SMH3187-1</strain>
    </source>
</reference>
<feature type="region of interest" description="Disordered" evidence="1">
    <location>
        <begin position="592"/>
        <end position="617"/>
    </location>
</feature>
<dbReference type="Pfam" id="PF06985">
    <property type="entry name" value="HET"/>
    <property type="match status" value="1"/>
</dbReference>
<feature type="region of interest" description="Disordered" evidence="1">
    <location>
        <begin position="1"/>
        <end position="33"/>
    </location>
</feature>
<organism evidence="3 4">
    <name type="scientific">Schizothecium vesticola</name>
    <dbReference type="NCBI Taxonomy" id="314040"/>
    <lineage>
        <taxon>Eukaryota</taxon>
        <taxon>Fungi</taxon>
        <taxon>Dikarya</taxon>
        <taxon>Ascomycota</taxon>
        <taxon>Pezizomycotina</taxon>
        <taxon>Sordariomycetes</taxon>
        <taxon>Sordariomycetidae</taxon>
        <taxon>Sordariales</taxon>
        <taxon>Schizotheciaceae</taxon>
        <taxon>Schizothecium</taxon>
    </lineage>
</organism>
<dbReference type="InterPro" id="IPR010730">
    <property type="entry name" value="HET"/>
</dbReference>
<evidence type="ECO:0000313" key="4">
    <source>
        <dbReference type="Proteomes" id="UP001172155"/>
    </source>
</evidence>
<proteinExistence type="predicted"/>
<dbReference type="PANTHER" id="PTHR33112">
    <property type="entry name" value="DOMAIN PROTEIN, PUTATIVE-RELATED"/>
    <property type="match status" value="1"/>
</dbReference>
<evidence type="ECO:0000313" key="3">
    <source>
        <dbReference type="EMBL" id="KAK0752064.1"/>
    </source>
</evidence>
<sequence>MERFEDRGGFSDTGDGPGESSKTHGATSRRVTGQIPVADVNPEWISLDTVHAWMNTCRDLHNCDEYSSFGHAPAWLIDVQDKCLVPSPSNTVRYCALSYVWGQVKSTKLTTANLDDFCKPGAFSADNPSIDISKTIRHAIELVRVLGERYIWVDALCIVQDDGAHFHAELRNMGAIYHKAYLTVVAATAWDANEGLRGLKGISPRRHLASNFADDLHKYLDPETMIWVSDTLAIAFGPARVRRSYVAELQGLDFPGGTIFAADAHVLRPNRNLEVYHVYYRRNWHPSAFVSRWGIRRSDVSARGQQNTRRRGKPELSLKATTSAPLLDQGNLQAQLRGYFKEVVTPFNTRNFTYQSDLPRAFDGIAHFLTQNATPGGIFSKGFLWGLPLTEFPHALTWCTMAEDLRPRDDDALGFPSWSWFGWEGNVVADVMEPSRLYPGQAFLYAGSLNIVTFRRHVKRSVCQWTPIVNTGTGSGNVHEKRDARGIRLVAQRCQIKAQPDWREGKTYSRTYHYVVQGDRDMEHAVITADRPADVNRPVDAFLGAARSVHLLAISEFEALEGSPGGTIDETKKPTVFVKALWVEPIGTRSGVEDDSRAWERKGGEKGKGTEKSGGHIGSVFNIFRHVTRDMKG</sequence>